<gene>
    <name evidence="7" type="ORF">HK103_003523</name>
</gene>
<dbReference type="Gene3D" id="1.10.630.10">
    <property type="entry name" value="Cytochrome P450"/>
    <property type="match status" value="1"/>
</dbReference>
<dbReference type="EMBL" id="JADGKB010000026">
    <property type="protein sequence ID" value="KAJ3258563.1"/>
    <property type="molecule type" value="Genomic_DNA"/>
</dbReference>
<protein>
    <recommendedName>
        <fullName evidence="9">Cytochrome P450</fullName>
    </recommendedName>
</protein>
<comment type="similarity">
    <text evidence="2 6">Belongs to the cytochrome P450 family.</text>
</comment>
<dbReference type="CDD" id="cd00302">
    <property type="entry name" value="cytochrome_P450"/>
    <property type="match status" value="1"/>
</dbReference>
<dbReference type="InterPro" id="IPR001128">
    <property type="entry name" value="Cyt_P450"/>
</dbReference>
<dbReference type="PROSITE" id="PS00086">
    <property type="entry name" value="CYTOCHROME_P450"/>
    <property type="match status" value="1"/>
</dbReference>
<evidence type="ECO:0000313" key="8">
    <source>
        <dbReference type="Proteomes" id="UP001210925"/>
    </source>
</evidence>
<dbReference type="GO" id="GO:0005506">
    <property type="term" value="F:iron ion binding"/>
    <property type="evidence" value="ECO:0007669"/>
    <property type="project" value="InterPro"/>
</dbReference>
<dbReference type="InterPro" id="IPR050121">
    <property type="entry name" value="Cytochrome_P450_monoxygenase"/>
</dbReference>
<dbReference type="PANTHER" id="PTHR24305">
    <property type="entry name" value="CYTOCHROME P450"/>
    <property type="match status" value="1"/>
</dbReference>
<dbReference type="Pfam" id="PF00067">
    <property type="entry name" value="p450"/>
    <property type="match status" value="1"/>
</dbReference>
<evidence type="ECO:0000313" key="7">
    <source>
        <dbReference type="EMBL" id="KAJ3258563.1"/>
    </source>
</evidence>
<comment type="caution">
    <text evidence="7">The sequence shown here is derived from an EMBL/GenBank/DDBJ whole genome shotgun (WGS) entry which is preliminary data.</text>
</comment>
<dbReference type="SUPFAM" id="SSF48264">
    <property type="entry name" value="Cytochrome P450"/>
    <property type="match status" value="1"/>
</dbReference>
<evidence type="ECO:0000256" key="3">
    <source>
        <dbReference type="ARBA" id="ARBA00022723"/>
    </source>
</evidence>
<keyword evidence="3 5" id="KW-0479">Metal-binding</keyword>
<reference evidence="7" key="1">
    <citation type="submission" date="2020-05" db="EMBL/GenBank/DDBJ databases">
        <title>Phylogenomic resolution of chytrid fungi.</title>
        <authorList>
            <person name="Stajich J.E."/>
            <person name="Amses K."/>
            <person name="Simmons R."/>
            <person name="Seto K."/>
            <person name="Myers J."/>
            <person name="Bonds A."/>
            <person name="Quandt C.A."/>
            <person name="Barry K."/>
            <person name="Liu P."/>
            <person name="Grigoriev I."/>
            <person name="Longcore J.E."/>
            <person name="James T.Y."/>
        </authorList>
    </citation>
    <scope>NUCLEOTIDE SEQUENCE</scope>
    <source>
        <strain evidence="7">PLAUS21</strain>
    </source>
</reference>
<dbReference type="AlphaFoldDB" id="A0AAD5UK89"/>
<dbReference type="GO" id="GO:0016705">
    <property type="term" value="F:oxidoreductase activity, acting on paired donors, with incorporation or reduction of molecular oxygen"/>
    <property type="evidence" value="ECO:0007669"/>
    <property type="project" value="InterPro"/>
</dbReference>
<keyword evidence="8" id="KW-1185">Reference proteome</keyword>
<dbReference type="PRINTS" id="PR00385">
    <property type="entry name" value="P450"/>
</dbReference>
<dbReference type="PANTHER" id="PTHR24305:SF166">
    <property type="entry name" value="CYTOCHROME P450 12A4, MITOCHONDRIAL-RELATED"/>
    <property type="match status" value="1"/>
</dbReference>
<sequence>MQITIRKLGTAVASAIALISLYKWVKKLLNPLSRMPSTPSYPFLLHLFHPLYFNKLKTKNSAQIHVHLTIEIAEKYGPIVNYDSPILGQRVLISKAEDAKRILTDQTNFVRGGLFEELFEGMIDHALFGYRTGHQWKRHRKLIQPAFGPSHLRHAGKMSLQTVAKLNHILKKKEGQVMNFITIFKSLTLDVISLVAFGYSFKAVEKLEDDIEWKWHELEELITNPMLFRGMLPKFLWKQANVANDSPNIVHAKKEIERLLDRLTEERLAKLDDNEGDMDVLHRLLIAKALEKDEIYGEILGFFIAGHETSSNTLSWILLELCRNPAIQEKLYNEIKNVDFSTGNLAETLDSLKYLDKVVKESQRLNTVATIILRETVDDVVIRGYHIPKNTGIIVNIAAIHQDPEYFPEPKKFNPDRWDDSLQQYYLPFGDGPHNCIGQKMALIEIKIVLSELVKKFRFSLEKGFIPVEAQFLTYGLEKLNVVVSSR</sequence>
<keyword evidence="4 5" id="KW-0408">Iron</keyword>
<keyword evidence="6" id="KW-0560">Oxidoreductase</keyword>
<comment type="cofactor">
    <cofactor evidence="1 5">
        <name>heme</name>
        <dbReference type="ChEBI" id="CHEBI:30413"/>
    </cofactor>
</comment>
<evidence type="ECO:0000256" key="5">
    <source>
        <dbReference type="PIRSR" id="PIRSR602401-1"/>
    </source>
</evidence>
<evidence type="ECO:0008006" key="9">
    <source>
        <dbReference type="Google" id="ProtNLM"/>
    </source>
</evidence>
<evidence type="ECO:0000256" key="6">
    <source>
        <dbReference type="RuleBase" id="RU000461"/>
    </source>
</evidence>
<dbReference type="Proteomes" id="UP001210925">
    <property type="component" value="Unassembled WGS sequence"/>
</dbReference>
<name>A0AAD5UK89_9FUNG</name>
<dbReference type="GO" id="GO:0004497">
    <property type="term" value="F:monooxygenase activity"/>
    <property type="evidence" value="ECO:0007669"/>
    <property type="project" value="UniProtKB-KW"/>
</dbReference>
<accession>A0AAD5UK89</accession>
<keyword evidence="5 6" id="KW-0349">Heme</keyword>
<organism evidence="7 8">
    <name type="scientific">Boothiomyces macroporosus</name>
    <dbReference type="NCBI Taxonomy" id="261099"/>
    <lineage>
        <taxon>Eukaryota</taxon>
        <taxon>Fungi</taxon>
        <taxon>Fungi incertae sedis</taxon>
        <taxon>Chytridiomycota</taxon>
        <taxon>Chytridiomycota incertae sedis</taxon>
        <taxon>Chytridiomycetes</taxon>
        <taxon>Rhizophydiales</taxon>
        <taxon>Terramycetaceae</taxon>
        <taxon>Boothiomyces</taxon>
    </lineage>
</organism>
<proteinExistence type="inferred from homology"/>
<dbReference type="InterPro" id="IPR036396">
    <property type="entry name" value="Cyt_P450_sf"/>
</dbReference>
<dbReference type="PRINTS" id="PR00463">
    <property type="entry name" value="EP450I"/>
</dbReference>
<dbReference type="InterPro" id="IPR002401">
    <property type="entry name" value="Cyt_P450_E_grp-I"/>
</dbReference>
<evidence type="ECO:0000256" key="4">
    <source>
        <dbReference type="ARBA" id="ARBA00023004"/>
    </source>
</evidence>
<dbReference type="InterPro" id="IPR017972">
    <property type="entry name" value="Cyt_P450_CS"/>
</dbReference>
<evidence type="ECO:0000256" key="2">
    <source>
        <dbReference type="ARBA" id="ARBA00010617"/>
    </source>
</evidence>
<evidence type="ECO:0000256" key="1">
    <source>
        <dbReference type="ARBA" id="ARBA00001971"/>
    </source>
</evidence>
<feature type="binding site" description="axial binding residue" evidence="5">
    <location>
        <position position="436"/>
    </location>
    <ligand>
        <name>heme</name>
        <dbReference type="ChEBI" id="CHEBI:30413"/>
    </ligand>
    <ligandPart>
        <name>Fe</name>
        <dbReference type="ChEBI" id="CHEBI:18248"/>
    </ligandPart>
</feature>
<keyword evidence="6" id="KW-0503">Monooxygenase</keyword>
<dbReference type="GO" id="GO:0020037">
    <property type="term" value="F:heme binding"/>
    <property type="evidence" value="ECO:0007669"/>
    <property type="project" value="InterPro"/>
</dbReference>